<evidence type="ECO:0000256" key="2">
    <source>
        <dbReference type="ARBA" id="ARBA00008524"/>
    </source>
</evidence>
<evidence type="ECO:0000313" key="10">
    <source>
        <dbReference type="EMBL" id="MFD2586660.1"/>
    </source>
</evidence>
<dbReference type="InterPro" id="IPR029414">
    <property type="entry name" value="Tricorn_PDZ"/>
</dbReference>
<dbReference type="CDD" id="cd07562">
    <property type="entry name" value="Peptidase_S41_TRI"/>
    <property type="match status" value="1"/>
</dbReference>
<evidence type="ECO:0000256" key="8">
    <source>
        <dbReference type="SAM" id="MobiDB-lite"/>
    </source>
</evidence>
<dbReference type="Gene3D" id="2.130.10.10">
    <property type="entry name" value="YVTN repeat-like/Quinoprotein amine dehydrogenase"/>
    <property type="match status" value="1"/>
</dbReference>
<protein>
    <recommendedName>
        <fullName evidence="7">Tricorn protease homolog</fullName>
        <ecNumber evidence="7">3.4.21.-</ecNumber>
    </recommendedName>
</protein>
<dbReference type="Gene3D" id="3.90.226.10">
    <property type="entry name" value="2-enoyl-CoA Hydratase, Chain A, domain 1"/>
    <property type="match status" value="1"/>
</dbReference>
<dbReference type="EMBL" id="JBHULB010000007">
    <property type="protein sequence ID" value="MFD2586660.1"/>
    <property type="molecule type" value="Genomic_DNA"/>
</dbReference>
<dbReference type="PANTHER" id="PTHR43253">
    <property type="entry name" value="TRICORN PROTEASE HOMOLOG 2-RELATED"/>
    <property type="match status" value="1"/>
</dbReference>
<dbReference type="Pfam" id="PF03572">
    <property type="entry name" value="Peptidase_S41"/>
    <property type="match status" value="1"/>
</dbReference>
<dbReference type="PANTHER" id="PTHR43253:SF1">
    <property type="entry name" value="TRICORN PROTEASE HOMOLOG 2-RELATED"/>
    <property type="match status" value="1"/>
</dbReference>
<keyword evidence="11" id="KW-1185">Reference proteome</keyword>
<dbReference type="Pfam" id="PF14684">
    <property type="entry name" value="Tricorn_C1"/>
    <property type="match status" value="1"/>
</dbReference>
<dbReference type="Proteomes" id="UP001597526">
    <property type="component" value="Unassembled WGS sequence"/>
</dbReference>
<dbReference type="InterPro" id="IPR015943">
    <property type="entry name" value="WD40/YVTN_repeat-like_dom_sf"/>
</dbReference>
<dbReference type="Gene3D" id="3.30.750.44">
    <property type="match status" value="1"/>
</dbReference>
<evidence type="ECO:0000256" key="4">
    <source>
        <dbReference type="ARBA" id="ARBA00022670"/>
    </source>
</evidence>
<comment type="caution">
    <text evidence="10">The sequence shown here is derived from an EMBL/GenBank/DDBJ whole genome shotgun (WGS) entry which is preliminary data.</text>
</comment>
<dbReference type="RefSeq" id="WP_377766231.1">
    <property type="nucleotide sequence ID" value="NZ_JBHULB010000007.1"/>
</dbReference>
<evidence type="ECO:0000256" key="3">
    <source>
        <dbReference type="ARBA" id="ARBA00022490"/>
    </source>
</evidence>
<gene>
    <name evidence="10" type="ORF">ACFSQJ_06940</name>
</gene>
<proteinExistence type="inferred from homology"/>
<dbReference type="PIRSF" id="PIRSF036421">
    <property type="entry name" value="Tricorn_protease"/>
    <property type="match status" value="1"/>
</dbReference>
<evidence type="ECO:0000256" key="6">
    <source>
        <dbReference type="ARBA" id="ARBA00022825"/>
    </source>
</evidence>
<keyword evidence="4 7" id="KW-0645">Protease</keyword>
<comment type="similarity">
    <text evidence="2 7">Belongs to the peptidase S41B family.</text>
</comment>
<dbReference type="Gene3D" id="2.120.10.60">
    <property type="entry name" value="Tricorn protease N-terminal domain"/>
    <property type="match status" value="1"/>
</dbReference>
<keyword evidence="5 7" id="KW-0378">Hydrolase</keyword>
<accession>A0ABW5MTZ3</accession>
<dbReference type="Gene3D" id="2.30.42.10">
    <property type="match status" value="1"/>
</dbReference>
<feature type="region of interest" description="Disordered" evidence="8">
    <location>
        <begin position="548"/>
        <end position="570"/>
    </location>
</feature>
<comment type="subcellular location">
    <subcellularLocation>
        <location evidence="1 7">Cytoplasm</location>
    </subcellularLocation>
</comment>
<evidence type="ECO:0000313" key="11">
    <source>
        <dbReference type="Proteomes" id="UP001597526"/>
    </source>
</evidence>
<evidence type="ECO:0000256" key="1">
    <source>
        <dbReference type="ARBA" id="ARBA00004496"/>
    </source>
</evidence>
<keyword evidence="3 7" id="KW-0963">Cytoplasm</keyword>
<comment type="function">
    <text evidence="7">Degrades oligopeptides.</text>
</comment>
<feature type="domain" description="Tail specific protease" evidence="9">
    <location>
        <begin position="853"/>
        <end position="1044"/>
    </location>
</feature>
<dbReference type="InterPro" id="IPR012393">
    <property type="entry name" value="Tricorn_protease"/>
</dbReference>
<dbReference type="SUPFAM" id="SSF52096">
    <property type="entry name" value="ClpP/crotonase"/>
    <property type="match status" value="1"/>
</dbReference>
<name>A0ABW5MTZ3_9FLAO</name>
<dbReference type="SUPFAM" id="SSF50156">
    <property type="entry name" value="PDZ domain-like"/>
    <property type="match status" value="1"/>
</dbReference>
<evidence type="ECO:0000259" key="9">
    <source>
        <dbReference type="SMART" id="SM00245"/>
    </source>
</evidence>
<dbReference type="InterPro" id="IPR028204">
    <property type="entry name" value="Tricorn_C1"/>
</dbReference>
<dbReference type="Pfam" id="PF26550">
    <property type="entry name" value="Tricorn_2nd"/>
    <property type="match status" value="1"/>
</dbReference>
<dbReference type="SMART" id="SM00245">
    <property type="entry name" value="TSPc"/>
    <property type="match status" value="1"/>
</dbReference>
<keyword evidence="6 7" id="KW-0720">Serine protease</keyword>
<dbReference type="InterPro" id="IPR005151">
    <property type="entry name" value="Tail-specific_protease"/>
</dbReference>
<organism evidence="10 11">
    <name type="scientific">Croceitalea marina</name>
    <dbReference type="NCBI Taxonomy" id="1775166"/>
    <lineage>
        <taxon>Bacteria</taxon>
        <taxon>Pseudomonadati</taxon>
        <taxon>Bacteroidota</taxon>
        <taxon>Flavobacteriia</taxon>
        <taxon>Flavobacteriales</taxon>
        <taxon>Flavobacteriaceae</taxon>
        <taxon>Croceitalea</taxon>
    </lineage>
</organism>
<dbReference type="EC" id="3.4.21.-" evidence="7"/>
<dbReference type="InterPro" id="IPR029045">
    <property type="entry name" value="ClpP/crotonase-like_dom_sf"/>
</dbReference>
<reference evidence="11" key="1">
    <citation type="journal article" date="2019" name="Int. J. Syst. Evol. Microbiol.">
        <title>The Global Catalogue of Microorganisms (GCM) 10K type strain sequencing project: providing services to taxonomists for standard genome sequencing and annotation.</title>
        <authorList>
            <consortium name="The Broad Institute Genomics Platform"/>
            <consortium name="The Broad Institute Genome Sequencing Center for Infectious Disease"/>
            <person name="Wu L."/>
            <person name="Ma J."/>
        </authorList>
    </citation>
    <scope>NUCLEOTIDE SEQUENCE [LARGE SCALE GENOMIC DNA]</scope>
    <source>
        <strain evidence="11">KCTC 52368</strain>
    </source>
</reference>
<evidence type="ECO:0000256" key="5">
    <source>
        <dbReference type="ARBA" id="ARBA00022801"/>
    </source>
</evidence>
<sequence length="1088" mass="123177">MKEHNFKKALFTVLTIVLTLFFSFSSKAQKETKLMHQPALSDSHIAFVYAQDLWVANRDGSNPKRLTIDEGVESSPIFSPDGSMIAFNAEYDGNSDVYIIPTKGGIPKRLTWHPYNDLVRDFTPDGKNILFASRRNSHTNRYFQLYTVPINGGATTQLPIPNAFWAAYSSDKQYVAYTTIFDTFTQWKYYRGGRTSRIWVYNTDDHKVVEVPKPQGGSNDTQPQWMGEDVFFRSDRDGEFNLFSYNTVSKTIKKHTDYKDFPVINAKTHKNSVIYEHAGTLHIYDTASETDKKLTLTINTDLLELRERYVSGQQYVRSGNISPSGARVVLDFRGDIVTLPAKKGDAANLTQTTGVHEKFPSWSPDGKHIAYFSDVSGEYQLHVKTTANGIVRQIKPGGTGFYGNIHWSPDSKKVSYVDNGRNLYLTNVSSKKTVKIAQDDQFFPGDLRDLFSDWSFDSNWIAYTKIIDTNFEKAFLYSISENKSYELTDGLSNVTQPTFDPSGKYIYLTASTDAGPLVNWFDQSNIDKELTTALYAITLQKDVVSPLKKENNVEEGTAEKKDDDDKKDKSKNKTLEATKLLKIDWEGIQNRMLALPVEEGVFDNLSSVKEGELYYVSSSFHSSDAKMYKFTFEKKEAEELFPLNYYEIAAGGKKMFYNSGRSWYVSDLGKKADGGPLDLSSISIKIDPKEEWKNIFNEAWRVNRDYFYDPGMHGVDWDAMKVKYQPLIAHASCKDDLYRVMQWMFSELAVGHHRFGSDGDQLNNPDRVSGGLLGADYKVENNRYQISKIYGGLNWTPGLRSPLTEPGVAVNEGDYIISVNGKNVSGSDNLYSFFENTAEKLVDLKVSSSADGSNFRTYEVTPLRTEWAIRNRDWVEGNMKKVHEATNGDVAYVYVPNTSVAGFEYFKRYFYPQANKKAIIIDERFNGGGSLADYYIDILKRPEQAYWNFRYGNDLKSPSASIQGPKVMIVDETAGSGGDYLPWMFRKFKMGTIVGKRTWGGLVGVLGYPEFIDGGVVTAPNVAFYTENGFRVENEGVPPDVEVEQLPEMVIKGHDPQLEKAIEIVVKQLKENPPKKMVRPAYPDKTKN</sequence>
<dbReference type="Pfam" id="PF14685">
    <property type="entry name" value="PDZ_Tricorn"/>
    <property type="match status" value="1"/>
</dbReference>
<dbReference type="Pfam" id="PF26549">
    <property type="entry name" value="Tricorn_N"/>
    <property type="match status" value="1"/>
</dbReference>
<evidence type="ECO:0000256" key="7">
    <source>
        <dbReference type="PIRNR" id="PIRNR036421"/>
    </source>
</evidence>
<dbReference type="InterPro" id="IPR036034">
    <property type="entry name" value="PDZ_sf"/>
</dbReference>
<dbReference type="SUPFAM" id="SSF69304">
    <property type="entry name" value="Tricorn protease N-terminal domain"/>
    <property type="match status" value="2"/>
</dbReference>